<dbReference type="PROSITE" id="PS00856">
    <property type="entry name" value="GUANYLATE_KINASE_1"/>
    <property type="match status" value="1"/>
</dbReference>
<dbReference type="PANTHER" id="PTHR23117">
    <property type="entry name" value="GUANYLATE KINASE-RELATED"/>
    <property type="match status" value="1"/>
</dbReference>
<keyword evidence="4 7" id="KW-0418">Kinase</keyword>
<dbReference type="Pfam" id="PF00625">
    <property type="entry name" value="Guanylate_kin"/>
    <property type="match status" value="1"/>
</dbReference>
<dbReference type="EMBL" id="JAJEQF010000043">
    <property type="protein sequence ID" value="MCC2168694.1"/>
    <property type="molecule type" value="Genomic_DNA"/>
</dbReference>
<sequence>MGKIYYIMGKSASGKDTIYRRLMEDKTFAFHTLVPYTTRPMRSTEVNGRDYFFTDEAGLSRLQDAGRVIELRSYQTVHGIWNYFTVDDGQVDLAKDSYLLVGTLESYRKVQAYYGLEQVIPIYVEVEDGLRLSRAVERERAQREPKYAELCRRFLADEADFSEEKLSEAGIVKRFQNDDLERCLQEIFREITKLEGDE</sequence>
<proteinExistence type="inferred from homology"/>
<dbReference type="SUPFAM" id="SSF52540">
    <property type="entry name" value="P-loop containing nucleoside triphosphate hydrolases"/>
    <property type="match status" value="1"/>
</dbReference>
<dbReference type="RefSeq" id="WP_308728845.1">
    <property type="nucleotide sequence ID" value="NZ_JAJEQF010000043.1"/>
</dbReference>
<keyword evidence="8" id="KW-1185">Reference proteome</keyword>
<accession>A0AAE3DNC4</accession>
<evidence type="ECO:0000256" key="5">
    <source>
        <dbReference type="ARBA" id="ARBA00048594"/>
    </source>
</evidence>
<evidence type="ECO:0000259" key="6">
    <source>
        <dbReference type="PROSITE" id="PS50052"/>
    </source>
</evidence>
<dbReference type="GO" id="GO:0004385">
    <property type="term" value="F:GMP kinase activity"/>
    <property type="evidence" value="ECO:0007669"/>
    <property type="project" value="UniProtKB-EC"/>
</dbReference>
<name>A0AAE3DNC4_9FIRM</name>
<dbReference type="PANTHER" id="PTHR23117:SF13">
    <property type="entry name" value="GUANYLATE KINASE"/>
    <property type="match status" value="1"/>
</dbReference>
<dbReference type="InterPro" id="IPR008144">
    <property type="entry name" value="Guanylate_kin-like_dom"/>
</dbReference>
<dbReference type="GO" id="GO:0005829">
    <property type="term" value="C:cytosol"/>
    <property type="evidence" value="ECO:0007669"/>
    <property type="project" value="TreeGrafter"/>
</dbReference>
<dbReference type="PROSITE" id="PS50052">
    <property type="entry name" value="GUANYLATE_KINASE_2"/>
    <property type="match status" value="1"/>
</dbReference>
<feature type="domain" description="Guanylate kinase-like" evidence="6">
    <location>
        <begin position="2"/>
        <end position="192"/>
    </location>
</feature>
<dbReference type="SMART" id="SM00072">
    <property type="entry name" value="GuKc"/>
    <property type="match status" value="1"/>
</dbReference>
<comment type="function">
    <text evidence="1">Essential for recycling GMP and indirectly, cGMP.</text>
</comment>
<comment type="catalytic activity">
    <reaction evidence="5">
        <text>GMP + ATP = GDP + ADP</text>
        <dbReference type="Rhea" id="RHEA:20780"/>
        <dbReference type="ChEBI" id="CHEBI:30616"/>
        <dbReference type="ChEBI" id="CHEBI:58115"/>
        <dbReference type="ChEBI" id="CHEBI:58189"/>
        <dbReference type="ChEBI" id="CHEBI:456216"/>
        <dbReference type="EC" id="2.7.4.8"/>
    </reaction>
</comment>
<evidence type="ECO:0000256" key="1">
    <source>
        <dbReference type="ARBA" id="ARBA00003531"/>
    </source>
</evidence>
<evidence type="ECO:0000313" key="7">
    <source>
        <dbReference type="EMBL" id="MCC2168694.1"/>
    </source>
</evidence>
<organism evidence="7 8">
    <name type="scientific">Gallintestinimicrobium propionicum</name>
    <dbReference type="NCBI Taxonomy" id="2981770"/>
    <lineage>
        <taxon>Bacteria</taxon>
        <taxon>Bacillati</taxon>
        <taxon>Bacillota</taxon>
        <taxon>Clostridia</taxon>
        <taxon>Lachnospirales</taxon>
        <taxon>Lachnospiraceae</taxon>
        <taxon>Gallintestinimicrobium</taxon>
    </lineage>
</organism>
<evidence type="ECO:0000313" key="8">
    <source>
        <dbReference type="Proteomes" id="UP001199355"/>
    </source>
</evidence>
<comment type="similarity">
    <text evidence="2">Belongs to the guanylate kinase family.</text>
</comment>
<dbReference type="InterPro" id="IPR020590">
    <property type="entry name" value="Guanylate_kinase_CS"/>
</dbReference>
<reference evidence="7 8" key="1">
    <citation type="submission" date="2021-10" db="EMBL/GenBank/DDBJ databases">
        <title>Anaerobic single-cell dispensing facilitates the cultivation of human gut bacteria.</title>
        <authorList>
            <person name="Afrizal A."/>
        </authorList>
    </citation>
    <scope>NUCLEOTIDE SEQUENCE [LARGE SCALE GENOMIC DNA]</scope>
    <source>
        <strain evidence="7 8">CLA-AA-H244</strain>
    </source>
</reference>
<dbReference type="AlphaFoldDB" id="A0AAE3DNC4"/>
<dbReference type="Proteomes" id="UP001199355">
    <property type="component" value="Unassembled WGS sequence"/>
</dbReference>
<dbReference type="Gene3D" id="3.40.50.300">
    <property type="entry name" value="P-loop containing nucleotide triphosphate hydrolases"/>
    <property type="match status" value="1"/>
</dbReference>
<protein>
    <submittedName>
        <fullName evidence="7">Guanylate kinase</fullName>
    </submittedName>
</protein>
<evidence type="ECO:0000256" key="2">
    <source>
        <dbReference type="ARBA" id="ARBA00005790"/>
    </source>
</evidence>
<gene>
    <name evidence="7" type="ORF">LKD45_13530</name>
</gene>
<keyword evidence="3" id="KW-0808">Transferase</keyword>
<dbReference type="InterPro" id="IPR008145">
    <property type="entry name" value="GK/Ca_channel_bsu"/>
</dbReference>
<comment type="caution">
    <text evidence="7">The sequence shown here is derived from an EMBL/GenBank/DDBJ whole genome shotgun (WGS) entry which is preliminary data.</text>
</comment>
<dbReference type="InterPro" id="IPR027417">
    <property type="entry name" value="P-loop_NTPase"/>
</dbReference>
<evidence type="ECO:0000256" key="4">
    <source>
        <dbReference type="ARBA" id="ARBA00022777"/>
    </source>
</evidence>
<evidence type="ECO:0000256" key="3">
    <source>
        <dbReference type="ARBA" id="ARBA00022679"/>
    </source>
</evidence>